<dbReference type="HOGENOM" id="CLU_421939_0_0_3"/>
<dbReference type="Pfam" id="PF00350">
    <property type="entry name" value="Dynamin_N"/>
    <property type="match status" value="1"/>
</dbReference>
<dbReference type="OrthoDB" id="9802035at2"/>
<evidence type="ECO:0000259" key="1">
    <source>
        <dbReference type="Pfam" id="PF00350"/>
    </source>
</evidence>
<dbReference type="SUPFAM" id="SSF52540">
    <property type="entry name" value="P-loop containing nucleoside triphosphate hydrolases"/>
    <property type="match status" value="1"/>
</dbReference>
<name>K9VQW0_9CYAN</name>
<dbReference type="RefSeq" id="WP_015178788.1">
    <property type="nucleotide sequence ID" value="NC_019729.1"/>
</dbReference>
<dbReference type="eggNOG" id="COG0699">
    <property type="taxonomic scope" value="Bacteria"/>
</dbReference>
<reference evidence="2 3" key="1">
    <citation type="submission" date="2012-05" db="EMBL/GenBank/DDBJ databases">
        <title>Finished chromosome of genome of Oscillatoria sp. PCC 7112.</title>
        <authorList>
            <consortium name="US DOE Joint Genome Institute"/>
            <person name="Gugger M."/>
            <person name="Coursin T."/>
            <person name="Rippka R."/>
            <person name="Tandeau De Marsac N."/>
            <person name="Huntemann M."/>
            <person name="Wei C.-L."/>
            <person name="Han J."/>
            <person name="Detter J.C."/>
            <person name="Han C."/>
            <person name="Tapia R."/>
            <person name="Davenport K."/>
            <person name="Daligault H."/>
            <person name="Erkkila T."/>
            <person name="Gu W."/>
            <person name="Munk A.C.C."/>
            <person name="Teshima H."/>
            <person name="Xu Y."/>
            <person name="Chain P."/>
            <person name="Chen A."/>
            <person name="Krypides N."/>
            <person name="Mavromatis K."/>
            <person name="Markowitz V."/>
            <person name="Szeto E."/>
            <person name="Ivanova N."/>
            <person name="Mikhailova N."/>
            <person name="Ovchinnikova G."/>
            <person name="Pagani I."/>
            <person name="Pati A."/>
            <person name="Goodwin L."/>
            <person name="Peters L."/>
            <person name="Pitluck S."/>
            <person name="Woyke T."/>
            <person name="Kerfeld C."/>
        </authorList>
    </citation>
    <scope>NUCLEOTIDE SEQUENCE [LARGE SCALE GENOMIC DNA]</scope>
    <source>
        <strain evidence="2 3">PCC 7112</strain>
    </source>
</reference>
<keyword evidence="3" id="KW-1185">Reference proteome</keyword>
<accession>K9VQW0</accession>
<proteinExistence type="predicted"/>
<dbReference type="PANTHER" id="PTHR43681:SF1">
    <property type="entry name" value="SARCALUMENIN"/>
    <property type="match status" value="1"/>
</dbReference>
<dbReference type="InterPro" id="IPR027417">
    <property type="entry name" value="P-loop_NTPase"/>
</dbReference>
<dbReference type="PANTHER" id="PTHR43681">
    <property type="entry name" value="TRANSMEMBRANE GTPASE FZO"/>
    <property type="match status" value="1"/>
</dbReference>
<dbReference type="AlphaFoldDB" id="K9VQW0"/>
<gene>
    <name evidence="2" type="ORF">Osc7112_5337</name>
</gene>
<dbReference type="STRING" id="179408.Osc7112_5337"/>
<dbReference type="KEGG" id="oni:Osc7112_5337"/>
<feature type="domain" description="Dynamin N-terminal" evidence="1">
    <location>
        <begin position="46"/>
        <end position="267"/>
    </location>
</feature>
<evidence type="ECO:0000313" key="3">
    <source>
        <dbReference type="Proteomes" id="UP000010478"/>
    </source>
</evidence>
<evidence type="ECO:0000313" key="2">
    <source>
        <dbReference type="EMBL" id="AFZ09575.1"/>
    </source>
</evidence>
<dbReference type="Proteomes" id="UP000010478">
    <property type="component" value="Chromosome"/>
</dbReference>
<protein>
    <submittedName>
        <fullName evidence="2">Dynamin family protein</fullName>
    </submittedName>
</protein>
<dbReference type="EMBL" id="CP003614">
    <property type="protein sequence ID" value="AFZ09575.1"/>
    <property type="molecule type" value="Genomic_DNA"/>
</dbReference>
<dbReference type="InterPro" id="IPR045063">
    <property type="entry name" value="Dynamin_N"/>
</dbReference>
<dbReference type="InterPro" id="IPR051943">
    <property type="entry name" value="TRAFAC_Dynamin-like_GTPase"/>
</dbReference>
<sequence length="643" mass="73945">MNNYDDHIQFAENVIERSQLPQSQRDGLRQLIQRIQQRQNDPNLYLAVIGEFSSGKSTFINALLRDNLLKTSALVTTAAATRLRYGQEINIEINFRQVPEIIKPRRFWARNAISAIIRFLDSLGLDFDIITAIEVFFNDVVAFLFSLFNISNNLTNIITSEDIRAKGIDIREFIHKVTSEEEIAKEVIDVNINHPATFLQNNIVIIDLPGTNATNTRHAQITREIVENEADVAIVIIPATQPVSDTLAEFLSSTIQSSLDRCIFVVSRMDQIRQREHNRMLANVRERLVDQLEVNPNKLYSCSAQVVIDDVTGEQQAVNNPEFWIEQFTQMQVEIIERLKAERNAIISENIQGLFGQLFNQIKSYLQSQWNQYKEKESKIQKETIQDIEFFKNQQYRECINMIDRTASRSENKINDHVDTFRDRTTAKVKEAIFGASDWDGLKYVVNTKVATILRDQQNLLSDSIQNECHNLSQSAQEVGQYFDKKFTEVYRSLQALGGRVETNSVFASSNISINTYSVISSAQQLNSSNFGNAMAGFFSHVFRGLLDDRKQKIWNEIRPKIYNCFAEIKQQVQPTVKKDADNLKTAINQRINAYITHYKSVVDGMLNEQKMELQRLTQLQATIQADLAEIERRQLQIKVNLR</sequence>
<dbReference type="Gene3D" id="3.40.50.300">
    <property type="entry name" value="P-loop containing nucleotide triphosphate hydrolases"/>
    <property type="match status" value="1"/>
</dbReference>
<organism evidence="2 3">
    <name type="scientific">Phormidium nigroviride PCC 7112</name>
    <dbReference type="NCBI Taxonomy" id="179408"/>
    <lineage>
        <taxon>Bacteria</taxon>
        <taxon>Bacillati</taxon>
        <taxon>Cyanobacteriota</taxon>
        <taxon>Cyanophyceae</taxon>
        <taxon>Oscillatoriophycideae</taxon>
        <taxon>Oscillatoriales</taxon>
        <taxon>Oscillatoriaceae</taxon>
        <taxon>Phormidium</taxon>
    </lineage>
</organism>